<dbReference type="NCBIfam" id="NF003339">
    <property type="entry name" value="PRK04351.1"/>
    <property type="match status" value="1"/>
</dbReference>
<name>A0A4Q9WPY4_STAHO</name>
<dbReference type="GO" id="GO:0005737">
    <property type="term" value="C:cytoplasm"/>
    <property type="evidence" value="ECO:0007669"/>
    <property type="project" value="UniProtKB-SubCell"/>
</dbReference>
<dbReference type="SMART" id="SM00731">
    <property type="entry name" value="SprT"/>
    <property type="match status" value="1"/>
</dbReference>
<dbReference type="Pfam" id="PF10263">
    <property type="entry name" value="SprT-like"/>
    <property type="match status" value="1"/>
</dbReference>
<comment type="caution">
    <text evidence="5">The sequence shown here is derived from an EMBL/GenBank/DDBJ whole genome shotgun (WGS) entry which is preliminary data.</text>
</comment>
<feature type="binding site" evidence="4">
    <location>
        <position position="67"/>
    </location>
    <ligand>
        <name>Zn(2+)</name>
        <dbReference type="ChEBI" id="CHEBI:29105"/>
    </ligand>
</feature>
<evidence type="ECO:0000313" key="5">
    <source>
        <dbReference type="EMBL" id="MCM5672933.1"/>
    </source>
</evidence>
<organism evidence="5 6">
    <name type="scientific">Staphylococcus hominis</name>
    <dbReference type="NCBI Taxonomy" id="1290"/>
    <lineage>
        <taxon>Bacteria</taxon>
        <taxon>Bacillati</taxon>
        <taxon>Bacillota</taxon>
        <taxon>Bacilli</taxon>
        <taxon>Bacillales</taxon>
        <taxon>Staphylococcaceae</taxon>
        <taxon>Staphylococcus</taxon>
    </lineage>
</organism>
<dbReference type="InterPro" id="IPR006640">
    <property type="entry name" value="SprT-like_domain"/>
</dbReference>
<evidence type="ECO:0000256" key="1">
    <source>
        <dbReference type="ARBA" id="ARBA00022490"/>
    </source>
</evidence>
<accession>A0A4Q9WPY4</accession>
<keyword evidence="3 4" id="KW-0862">Zinc</keyword>
<evidence type="ECO:0000256" key="4">
    <source>
        <dbReference type="HAMAP-Rule" id="MF_00745"/>
    </source>
</evidence>
<dbReference type="Pfam" id="PF17283">
    <property type="entry name" value="Zn_ribbon_SprT"/>
    <property type="match status" value="1"/>
</dbReference>
<proteinExistence type="inferred from homology"/>
<evidence type="ECO:0000256" key="2">
    <source>
        <dbReference type="ARBA" id="ARBA00022723"/>
    </source>
</evidence>
<gene>
    <name evidence="5" type="ORF">J7T32_009285</name>
</gene>
<reference evidence="5 6" key="1">
    <citation type="submission" date="2022-06" db="EMBL/GenBank/DDBJ databases">
        <title>Staphylococcus hominis ShoR14 genome sequence.</title>
        <authorList>
            <person name="Yeo C.C."/>
            <person name="Chew C.H."/>
            <person name="Che Hamzah A.M."/>
            <person name="Al-Trad E.I."/>
        </authorList>
    </citation>
    <scope>NUCLEOTIDE SEQUENCE [LARGE SCALE GENOMIC DNA]</scope>
    <source>
        <strain evidence="5 6">ShoR14</strain>
    </source>
</reference>
<feature type="binding site" evidence="4">
    <location>
        <position position="71"/>
    </location>
    <ligand>
        <name>Zn(2+)</name>
        <dbReference type="ChEBI" id="CHEBI:29105"/>
    </ligand>
</feature>
<dbReference type="AlphaFoldDB" id="A0A4Q9WPY4"/>
<dbReference type="GO" id="GO:0008270">
    <property type="term" value="F:zinc ion binding"/>
    <property type="evidence" value="ECO:0007669"/>
    <property type="project" value="UniProtKB-UniRule"/>
</dbReference>
<keyword evidence="1 4" id="KW-0963">Cytoplasm</keyword>
<comment type="cofactor">
    <cofactor evidence="4">
        <name>Zn(2+)</name>
        <dbReference type="ChEBI" id="CHEBI:29105"/>
    </cofactor>
    <text evidence="4">Binds 1 zinc ion.</text>
</comment>
<sequence>MNNKMLQKLVETTSLEYFKQPFKHKAYFNSRLRTTGGRYVLSTHHIEINPKQFSRFGKEALINIIKHELCHYHLHLSGKGYQHKDHDFKMLSNKVQAPRFCQPIQSYEERANYIYQCCKCKTTYLRIRKVNTDKMRCGKCGSKLKLKMYL</sequence>
<dbReference type="RefSeq" id="WP_017174802.1">
    <property type="nucleotide sequence ID" value="NZ_CABMJU010000014.1"/>
</dbReference>
<evidence type="ECO:0000313" key="6">
    <source>
        <dbReference type="Proteomes" id="UP000665944"/>
    </source>
</evidence>
<comment type="subcellular location">
    <subcellularLocation>
        <location evidence="4">Cytoplasm</location>
    </subcellularLocation>
</comment>
<evidence type="ECO:0000256" key="3">
    <source>
        <dbReference type="ARBA" id="ARBA00022833"/>
    </source>
</evidence>
<dbReference type="HAMAP" id="MF_00745">
    <property type="entry name" value="SprT_like"/>
    <property type="match status" value="1"/>
</dbReference>
<dbReference type="GO" id="GO:0006950">
    <property type="term" value="P:response to stress"/>
    <property type="evidence" value="ECO:0007669"/>
    <property type="project" value="UniProtKB-ARBA"/>
</dbReference>
<keyword evidence="6" id="KW-1185">Reference proteome</keyword>
<dbReference type="Proteomes" id="UP000665944">
    <property type="component" value="Unassembled WGS sequence"/>
</dbReference>
<comment type="similarity">
    <text evidence="4">Belongs to the SprT family.</text>
</comment>
<feature type="active site" evidence="4">
    <location>
        <position position="68"/>
    </location>
</feature>
<dbReference type="EMBL" id="JAGHKT020000014">
    <property type="protein sequence ID" value="MCM5672933.1"/>
    <property type="molecule type" value="Genomic_DNA"/>
</dbReference>
<dbReference type="InterPro" id="IPR023524">
    <property type="entry name" value="Uncharacterised_SprT-like"/>
</dbReference>
<keyword evidence="2 4" id="KW-0479">Metal-binding</keyword>
<protein>
    <recommendedName>
        <fullName evidence="4">Protein SprT-like</fullName>
    </recommendedName>
</protein>
<dbReference type="InterPro" id="IPR035240">
    <property type="entry name" value="SprT_Zn_ribbon"/>
</dbReference>